<gene>
    <name evidence="21" type="ORF">CGI_10005024</name>
</gene>
<dbReference type="GO" id="GO:0005737">
    <property type="term" value="C:cytoplasm"/>
    <property type="evidence" value="ECO:0007669"/>
    <property type="project" value="UniProtKB-SubCell"/>
</dbReference>
<keyword evidence="7" id="KW-0698">rRNA processing</keyword>
<dbReference type="InterPro" id="IPR003034">
    <property type="entry name" value="SAP_dom"/>
</dbReference>
<evidence type="ECO:0000256" key="2">
    <source>
        <dbReference type="ARBA" id="ARBA00001946"/>
    </source>
</evidence>
<organism evidence="21">
    <name type="scientific">Magallana gigas</name>
    <name type="common">Pacific oyster</name>
    <name type="synonym">Crassostrea gigas</name>
    <dbReference type="NCBI Taxonomy" id="29159"/>
    <lineage>
        <taxon>Eukaryota</taxon>
        <taxon>Metazoa</taxon>
        <taxon>Spiralia</taxon>
        <taxon>Lophotrochozoa</taxon>
        <taxon>Mollusca</taxon>
        <taxon>Bivalvia</taxon>
        <taxon>Autobranchia</taxon>
        <taxon>Pteriomorphia</taxon>
        <taxon>Ostreida</taxon>
        <taxon>Ostreoidea</taxon>
        <taxon>Ostreidae</taxon>
        <taxon>Magallana</taxon>
    </lineage>
</organism>
<evidence type="ECO:0000256" key="18">
    <source>
        <dbReference type="ARBA" id="ARBA00080754"/>
    </source>
</evidence>
<dbReference type="Gene3D" id="1.10.720.30">
    <property type="entry name" value="SAP domain"/>
    <property type="match status" value="1"/>
</dbReference>
<keyword evidence="9" id="KW-0540">Nuclease</keyword>
<dbReference type="GO" id="GO:0005730">
    <property type="term" value="C:nucleolus"/>
    <property type="evidence" value="ECO:0007669"/>
    <property type="project" value="UniProtKB-SubCell"/>
</dbReference>
<feature type="compositionally biased region" description="Basic residues" evidence="19">
    <location>
        <begin position="67"/>
        <end position="77"/>
    </location>
</feature>
<keyword evidence="6" id="KW-0963">Cytoplasm</keyword>
<evidence type="ECO:0000256" key="13">
    <source>
        <dbReference type="ARBA" id="ARBA00022842"/>
    </source>
</evidence>
<dbReference type="GO" id="GO:0031047">
    <property type="term" value="P:regulatory ncRNA-mediated gene silencing"/>
    <property type="evidence" value="ECO:0007669"/>
    <property type="project" value="UniProtKB-KW"/>
</dbReference>
<dbReference type="InterPro" id="IPR013520">
    <property type="entry name" value="Ribonucl_H"/>
</dbReference>
<evidence type="ECO:0000256" key="1">
    <source>
        <dbReference type="ARBA" id="ARBA00001849"/>
    </source>
</evidence>
<keyword evidence="12" id="KW-0269">Exonuclease</keyword>
<feature type="domain" description="SAP" evidence="20">
    <location>
        <begin position="97"/>
        <end position="131"/>
    </location>
</feature>
<dbReference type="GO" id="GO:0006364">
    <property type="term" value="P:rRNA processing"/>
    <property type="evidence" value="ECO:0007669"/>
    <property type="project" value="UniProtKB-KW"/>
</dbReference>
<evidence type="ECO:0000256" key="15">
    <source>
        <dbReference type="ARBA" id="ARBA00023158"/>
    </source>
</evidence>
<keyword evidence="16" id="KW-0539">Nucleus</keyword>
<comment type="catalytic activity">
    <reaction evidence="1">
        <text>Exonucleolytic cleavage in the 3'- to 5'-direction to yield nucleoside 5'-phosphates.</text>
        <dbReference type="EC" id="3.1.13.1"/>
    </reaction>
</comment>
<comment type="subcellular location">
    <subcellularLocation>
        <location evidence="3">Cytoplasm</location>
    </subcellularLocation>
    <subcellularLocation>
        <location evidence="4">Nucleus</location>
        <location evidence="4">Nucleolus</location>
    </subcellularLocation>
</comment>
<evidence type="ECO:0000256" key="3">
    <source>
        <dbReference type="ARBA" id="ARBA00004496"/>
    </source>
</evidence>
<keyword evidence="10" id="KW-0479">Metal-binding</keyword>
<dbReference type="HOGENOM" id="CLU_680173_0_0_1"/>
<protein>
    <recommendedName>
        <fullName evidence="17">3'-5' exoribonuclease 1</fullName>
        <ecNumber evidence="5">3.1.13.1</ecNumber>
    </recommendedName>
    <alternativeName>
        <fullName evidence="18">Histone mRNA 3'-exonuclease 1</fullName>
    </alternativeName>
</protein>
<sequence>MASSWGSTPGRFSNTCCRKAGSFITSELLQYQLWMGKKVKHEQVPDVEDSDGANTASGEKDAESSKMHKVHKMRAKRDHGGDIDPVYKKLSAINGEINRMSSKELRDKLAELKLDVRGSKDILQKRLKMHYKQRKLMKAKVKPPGNSTYDYLIIIDFEATCQENNLNYNHEIIEFPAVLVDCHTREIVDEFHEFCKPIINPRLTEFCCGLTGITQDVVDKADEFPAVLERMESWMSSHYLGVDHTFAVVTDGPWDMSRFLQMQCNFSKIHFPHWGKKWINIRKAYSSYYSCKRMNLEEMLINLGLKFQGTQHCGLHDSRNIARIAIQLLNDGCDLVKNEFLHVAPPSPGTKSLGHLSNISSGDTSDHQNRTKEEIVKKLEDMKLESKNFVEENQDLLEYHRLQST</sequence>
<dbReference type="Gene3D" id="3.30.420.10">
    <property type="entry name" value="Ribonuclease H-like superfamily/Ribonuclease H"/>
    <property type="match status" value="1"/>
</dbReference>
<dbReference type="EC" id="3.1.13.1" evidence="5"/>
<reference evidence="21" key="1">
    <citation type="journal article" date="2012" name="Nature">
        <title>The oyster genome reveals stress adaptation and complexity of shell formation.</title>
        <authorList>
            <person name="Zhang G."/>
            <person name="Fang X."/>
            <person name="Guo X."/>
            <person name="Li L."/>
            <person name="Luo R."/>
            <person name="Xu F."/>
            <person name="Yang P."/>
            <person name="Zhang L."/>
            <person name="Wang X."/>
            <person name="Qi H."/>
            <person name="Xiong Z."/>
            <person name="Que H."/>
            <person name="Xie Y."/>
            <person name="Holland P.W."/>
            <person name="Paps J."/>
            <person name="Zhu Y."/>
            <person name="Wu F."/>
            <person name="Chen Y."/>
            <person name="Wang J."/>
            <person name="Peng C."/>
            <person name="Meng J."/>
            <person name="Yang L."/>
            <person name="Liu J."/>
            <person name="Wen B."/>
            <person name="Zhang N."/>
            <person name="Huang Z."/>
            <person name="Zhu Q."/>
            <person name="Feng Y."/>
            <person name="Mount A."/>
            <person name="Hedgecock D."/>
            <person name="Xu Z."/>
            <person name="Liu Y."/>
            <person name="Domazet-Loso T."/>
            <person name="Du Y."/>
            <person name="Sun X."/>
            <person name="Zhang S."/>
            <person name="Liu B."/>
            <person name="Cheng P."/>
            <person name="Jiang X."/>
            <person name="Li J."/>
            <person name="Fan D."/>
            <person name="Wang W."/>
            <person name="Fu W."/>
            <person name="Wang T."/>
            <person name="Wang B."/>
            <person name="Zhang J."/>
            <person name="Peng Z."/>
            <person name="Li Y."/>
            <person name="Li N."/>
            <person name="Wang J."/>
            <person name="Chen M."/>
            <person name="He Y."/>
            <person name="Tan F."/>
            <person name="Song X."/>
            <person name="Zheng Q."/>
            <person name="Huang R."/>
            <person name="Yang H."/>
            <person name="Du X."/>
            <person name="Chen L."/>
            <person name="Yang M."/>
            <person name="Gaffney P.M."/>
            <person name="Wang S."/>
            <person name="Luo L."/>
            <person name="She Z."/>
            <person name="Ming Y."/>
            <person name="Huang W."/>
            <person name="Zhang S."/>
            <person name="Huang B."/>
            <person name="Zhang Y."/>
            <person name="Qu T."/>
            <person name="Ni P."/>
            <person name="Miao G."/>
            <person name="Wang J."/>
            <person name="Wang Q."/>
            <person name="Steinberg C.E."/>
            <person name="Wang H."/>
            <person name="Li N."/>
            <person name="Qian L."/>
            <person name="Zhang G."/>
            <person name="Li Y."/>
            <person name="Yang H."/>
            <person name="Liu X."/>
            <person name="Wang J."/>
            <person name="Yin Y."/>
            <person name="Wang J."/>
        </authorList>
    </citation>
    <scope>NUCLEOTIDE SEQUENCE [LARGE SCALE GENOMIC DNA]</scope>
    <source>
        <strain evidence="21">05x7-T-G4-1.051#20</strain>
    </source>
</reference>
<dbReference type="InterPro" id="IPR012337">
    <property type="entry name" value="RNaseH-like_sf"/>
</dbReference>
<name>K1PKV7_MAGGI</name>
<dbReference type="InterPro" id="IPR036361">
    <property type="entry name" value="SAP_dom_sf"/>
</dbReference>
<dbReference type="FunFam" id="1.10.720.30:FF:000015">
    <property type="entry name" value="3'-5' exoribonuclease 1"/>
    <property type="match status" value="1"/>
</dbReference>
<evidence type="ECO:0000313" key="21">
    <source>
        <dbReference type="EMBL" id="EKC24712.1"/>
    </source>
</evidence>
<keyword evidence="13" id="KW-0460">Magnesium</keyword>
<keyword evidence="15" id="KW-0943">RNA-mediated gene silencing</keyword>
<dbReference type="Pfam" id="PF02037">
    <property type="entry name" value="SAP"/>
    <property type="match status" value="1"/>
</dbReference>
<dbReference type="SMART" id="SM00513">
    <property type="entry name" value="SAP"/>
    <property type="match status" value="1"/>
</dbReference>
<dbReference type="PANTHER" id="PTHR23044">
    <property type="entry name" value="3'-5' EXONUCLEASE ERI1-RELATED"/>
    <property type="match status" value="1"/>
</dbReference>
<dbReference type="InterPro" id="IPR036397">
    <property type="entry name" value="RNaseH_sf"/>
</dbReference>
<keyword evidence="11" id="KW-0378">Hydrolase</keyword>
<evidence type="ECO:0000256" key="10">
    <source>
        <dbReference type="ARBA" id="ARBA00022723"/>
    </source>
</evidence>
<dbReference type="CDD" id="cd06133">
    <property type="entry name" value="ERI-1_3'hExo_like"/>
    <property type="match status" value="1"/>
</dbReference>
<dbReference type="GO" id="GO:0003723">
    <property type="term" value="F:RNA binding"/>
    <property type="evidence" value="ECO:0007669"/>
    <property type="project" value="UniProtKB-KW"/>
</dbReference>
<keyword evidence="14" id="KW-0694">RNA-binding</keyword>
<evidence type="ECO:0000256" key="5">
    <source>
        <dbReference type="ARBA" id="ARBA00012163"/>
    </source>
</evidence>
<dbReference type="Pfam" id="PF00929">
    <property type="entry name" value="RNase_T"/>
    <property type="match status" value="1"/>
</dbReference>
<evidence type="ECO:0000256" key="6">
    <source>
        <dbReference type="ARBA" id="ARBA00022490"/>
    </source>
</evidence>
<dbReference type="PANTHER" id="PTHR23044:SF61">
    <property type="entry name" value="3'-5' EXORIBONUCLEASE 1-RELATED"/>
    <property type="match status" value="1"/>
</dbReference>
<proteinExistence type="predicted"/>
<dbReference type="AlphaFoldDB" id="K1PKV7"/>
<feature type="region of interest" description="Disordered" evidence="19">
    <location>
        <begin position="42"/>
        <end position="78"/>
    </location>
</feature>
<evidence type="ECO:0000256" key="7">
    <source>
        <dbReference type="ARBA" id="ARBA00022552"/>
    </source>
</evidence>
<evidence type="ECO:0000256" key="9">
    <source>
        <dbReference type="ARBA" id="ARBA00022722"/>
    </source>
</evidence>
<evidence type="ECO:0000256" key="16">
    <source>
        <dbReference type="ARBA" id="ARBA00023242"/>
    </source>
</evidence>
<feature type="region of interest" description="Disordered" evidence="19">
    <location>
        <begin position="349"/>
        <end position="370"/>
    </location>
</feature>
<keyword evidence="8" id="KW-0597">Phosphoprotein</keyword>
<accession>K1PKV7</accession>
<dbReference type="InterPro" id="IPR051274">
    <property type="entry name" value="3-5_Exoribonuclease"/>
</dbReference>
<evidence type="ECO:0000256" key="17">
    <source>
        <dbReference type="ARBA" id="ARBA00070944"/>
    </source>
</evidence>
<evidence type="ECO:0000259" key="20">
    <source>
        <dbReference type="PROSITE" id="PS50800"/>
    </source>
</evidence>
<dbReference type="SUPFAM" id="SSF53098">
    <property type="entry name" value="Ribonuclease H-like"/>
    <property type="match status" value="1"/>
</dbReference>
<dbReference type="EMBL" id="JH815755">
    <property type="protein sequence ID" value="EKC24712.1"/>
    <property type="molecule type" value="Genomic_DNA"/>
</dbReference>
<dbReference type="InParanoid" id="K1PKV7"/>
<dbReference type="PROSITE" id="PS50800">
    <property type="entry name" value="SAP"/>
    <property type="match status" value="1"/>
</dbReference>
<evidence type="ECO:0000256" key="8">
    <source>
        <dbReference type="ARBA" id="ARBA00022553"/>
    </source>
</evidence>
<dbReference type="InterPro" id="IPR047201">
    <property type="entry name" value="ERI-1_3'hExo-like"/>
</dbReference>
<comment type="cofactor">
    <cofactor evidence="2">
        <name>Mg(2+)</name>
        <dbReference type="ChEBI" id="CHEBI:18420"/>
    </cofactor>
</comment>
<evidence type="ECO:0000256" key="12">
    <source>
        <dbReference type="ARBA" id="ARBA00022839"/>
    </source>
</evidence>
<evidence type="ECO:0000256" key="11">
    <source>
        <dbReference type="ARBA" id="ARBA00022801"/>
    </source>
</evidence>
<evidence type="ECO:0000256" key="19">
    <source>
        <dbReference type="SAM" id="MobiDB-lite"/>
    </source>
</evidence>
<dbReference type="FunFam" id="3.30.420.10:FF:000034">
    <property type="entry name" value="3'-5' exoribonuclease 1"/>
    <property type="match status" value="1"/>
</dbReference>
<dbReference type="GO" id="GO:0008859">
    <property type="term" value="F:exoribonuclease II activity"/>
    <property type="evidence" value="ECO:0007669"/>
    <property type="project" value="UniProtKB-EC"/>
</dbReference>
<dbReference type="SMART" id="SM00479">
    <property type="entry name" value="EXOIII"/>
    <property type="match status" value="1"/>
</dbReference>
<evidence type="ECO:0000256" key="14">
    <source>
        <dbReference type="ARBA" id="ARBA00022884"/>
    </source>
</evidence>
<evidence type="ECO:0000256" key="4">
    <source>
        <dbReference type="ARBA" id="ARBA00004604"/>
    </source>
</evidence>
<dbReference type="GO" id="GO:0046872">
    <property type="term" value="F:metal ion binding"/>
    <property type="evidence" value="ECO:0007669"/>
    <property type="project" value="UniProtKB-KW"/>
</dbReference>